<dbReference type="Proteomes" id="UP000045824">
    <property type="component" value="Unassembled WGS sequence"/>
</dbReference>
<feature type="chain" id="PRO_5006692647" evidence="2">
    <location>
        <begin position="26"/>
        <end position="311"/>
    </location>
</feature>
<feature type="signal peptide" evidence="2">
    <location>
        <begin position="1"/>
        <end position="25"/>
    </location>
</feature>
<dbReference type="PIRSF" id="PIRSF001522">
    <property type="entry name" value="Peptidase_A26"/>
    <property type="match status" value="1"/>
</dbReference>
<evidence type="ECO:0000313" key="4">
    <source>
        <dbReference type="Proteomes" id="UP000045824"/>
    </source>
</evidence>
<gene>
    <name evidence="3" type="primary">pla</name>
    <name evidence="3" type="ORF">ERS008491_03034</name>
</gene>
<sequence>MKVNSAIKQSLSIVILLALSHSAVASHQTNMTDSLTISTSLGLLNTESNEYVYDPKNRKLSQLDWKAQNTPIIKIDISWDLLSRLTLTARGWSTLSTTKGVMNDYDWQKPDQAKWTDWSHHEKTNFNYANEIDLNAKFWFLKQDNYRIAAMSGYQKNNNSWTAYGGSYYYNNGNNIFTAPDNVTAIGYKQRFDMSYIGLAGSYHYQKFEFNTLLKYSRWVNTNAQDEHYARNISFKDNSKSSRYYAVVVDAGYHITSNTKLFAEVAWNQYSEGKGGTQTLEHNTGTSVNNLDGSGSAKKNQTIAIGFLYTF</sequence>
<dbReference type="SUPFAM" id="SSF69917">
    <property type="entry name" value="OMPT-like"/>
    <property type="match status" value="1"/>
</dbReference>
<evidence type="ECO:0000256" key="1">
    <source>
        <dbReference type="PIRSR" id="PIRSR001522-1"/>
    </source>
</evidence>
<keyword evidence="3" id="KW-0378">Hydrolase</keyword>
<dbReference type="EMBL" id="CPYI01000013">
    <property type="protein sequence ID" value="CNF09555.1"/>
    <property type="molecule type" value="Genomic_DNA"/>
</dbReference>
<feature type="active site" evidence="1">
    <location>
        <position position="106"/>
    </location>
</feature>
<dbReference type="InterPro" id="IPR000036">
    <property type="entry name" value="Peptidase_A26_omptin"/>
</dbReference>
<dbReference type="GO" id="GO:0004190">
    <property type="term" value="F:aspartic-type endopeptidase activity"/>
    <property type="evidence" value="ECO:0007669"/>
    <property type="project" value="InterPro"/>
</dbReference>
<dbReference type="GO" id="GO:0009279">
    <property type="term" value="C:cell outer membrane"/>
    <property type="evidence" value="ECO:0007669"/>
    <property type="project" value="InterPro"/>
</dbReference>
<dbReference type="EC" id="3.4.23.48" evidence="3"/>
<evidence type="ECO:0000313" key="3">
    <source>
        <dbReference type="EMBL" id="CNF09555.1"/>
    </source>
</evidence>
<dbReference type="InterPro" id="IPR053724">
    <property type="entry name" value="OMP_A26_sf"/>
</dbReference>
<dbReference type="GO" id="GO:0006508">
    <property type="term" value="P:proteolysis"/>
    <property type="evidence" value="ECO:0007669"/>
    <property type="project" value="InterPro"/>
</dbReference>
<dbReference type="PRINTS" id="PR00482">
    <property type="entry name" value="OMPTIN"/>
</dbReference>
<organism evidence="3 4">
    <name type="scientific">Yersinia kristensenii</name>
    <dbReference type="NCBI Taxonomy" id="28152"/>
    <lineage>
        <taxon>Bacteria</taxon>
        <taxon>Pseudomonadati</taxon>
        <taxon>Pseudomonadota</taxon>
        <taxon>Gammaproteobacteria</taxon>
        <taxon>Enterobacterales</taxon>
        <taxon>Yersiniaceae</taxon>
        <taxon>Yersinia</taxon>
    </lineage>
</organism>
<keyword evidence="2" id="KW-0732">Signal</keyword>
<evidence type="ECO:0000256" key="2">
    <source>
        <dbReference type="SAM" id="SignalP"/>
    </source>
</evidence>
<feature type="active site" evidence="1">
    <location>
        <position position="228"/>
    </location>
</feature>
<name>A0A0T9LNE8_YERKR</name>
<dbReference type="Pfam" id="PF01278">
    <property type="entry name" value="Omptin"/>
    <property type="match status" value="1"/>
</dbReference>
<accession>A0A0T9LNE8</accession>
<protein>
    <submittedName>
        <fullName evidence="3">Peptidase A26 omptin</fullName>
        <ecNumber evidence="3">3.4.23.48</ecNumber>
    </submittedName>
</protein>
<dbReference type="AlphaFoldDB" id="A0A0T9LNE8"/>
<feature type="active site" evidence="1">
    <location>
        <position position="226"/>
    </location>
</feature>
<dbReference type="InterPro" id="IPR020080">
    <property type="entry name" value="OM_adhesin/peptidase_omptin"/>
</dbReference>
<dbReference type="Gene3D" id="2.40.128.90">
    <property type="entry name" value="OMPT-like"/>
    <property type="match status" value="1"/>
</dbReference>
<feature type="active site" evidence="1">
    <location>
        <position position="104"/>
    </location>
</feature>
<proteinExistence type="predicted"/>
<reference evidence="3 4" key="1">
    <citation type="submission" date="2015-03" db="EMBL/GenBank/DDBJ databases">
        <authorList>
            <person name="Murphy D."/>
        </authorList>
    </citation>
    <scope>NUCLEOTIDE SEQUENCE [LARGE SCALE GENOMIC DNA]</scope>
    <source>
        <strain evidence="3 4">FCF326</strain>
    </source>
</reference>